<dbReference type="PRINTS" id="PR01438">
    <property type="entry name" value="UNVRSLSTRESS"/>
</dbReference>
<protein>
    <submittedName>
        <fullName evidence="3">Universal stress protein</fullName>
    </submittedName>
</protein>
<dbReference type="Pfam" id="PF00582">
    <property type="entry name" value="Usp"/>
    <property type="match status" value="1"/>
</dbReference>
<dbReference type="Gene3D" id="3.40.50.620">
    <property type="entry name" value="HUPs"/>
    <property type="match status" value="1"/>
</dbReference>
<evidence type="ECO:0000313" key="3">
    <source>
        <dbReference type="EMBL" id="UTW12607.1"/>
    </source>
</evidence>
<organism evidence="3 4">
    <name type="scientific">Marinobacterium rhizophilum</name>
    <dbReference type="NCBI Taxonomy" id="420402"/>
    <lineage>
        <taxon>Bacteria</taxon>
        <taxon>Pseudomonadati</taxon>
        <taxon>Pseudomonadota</taxon>
        <taxon>Gammaproteobacteria</taxon>
        <taxon>Oceanospirillales</taxon>
        <taxon>Oceanospirillaceae</taxon>
        <taxon>Marinobacterium</taxon>
    </lineage>
</organism>
<name>A0ABY5HLC4_9GAMM</name>
<proteinExistence type="inferred from homology"/>
<dbReference type="CDD" id="cd00293">
    <property type="entry name" value="USP-like"/>
    <property type="match status" value="1"/>
</dbReference>
<keyword evidence="4" id="KW-1185">Reference proteome</keyword>
<dbReference type="Proteomes" id="UP001058461">
    <property type="component" value="Chromosome"/>
</dbReference>
<feature type="domain" description="UspA" evidence="2">
    <location>
        <begin position="6"/>
        <end position="159"/>
    </location>
</feature>
<evidence type="ECO:0000313" key="4">
    <source>
        <dbReference type="Proteomes" id="UP001058461"/>
    </source>
</evidence>
<dbReference type="InterPro" id="IPR014729">
    <property type="entry name" value="Rossmann-like_a/b/a_fold"/>
</dbReference>
<reference evidence="3" key="1">
    <citation type="submission" date="2021-04" db="EMBL/GenBank/DDBJ databases">
        <title>Oceanospirillales bacteria with DddD are important DMSP degraders in coastal seawater.</title>
        <authorList>
            <person name="Liu J."/>
        </authorList>
    </citation>
    <scope>NUCLEOTIDE SEQUENCE</scope>
    <source>
        <strain evidence="3">D13-1</strain>
    </source>
</reference>
<evidence type="ECO:0000259" key="2">
    <source>
        <dbReference type="Pfam" id="PF00582"/>
    </source>
</evidence>
<dbReference type="RefSeq" id="WP_255854710.1">
    <property type="nucleotide sequence ID" value="NZ_CP073347.1"/>
</dbReference>
<dbReference type="SUPFAM" id="SSF52402">
    <property type="entry name" value="Adenine nucleotide alpha hydrolases-like"/>
    <property type="match status" value="1"/>
</dbReference>
<dbReference type="PANTHER" id="PTHR46268:SF6">
    <property type="entry name" value="UNIVERSAL STRESS PROTEIN UP12"/>
    <property type="match status" value="1"/>
</dbReference>
<dbReference type="InterPro" id="IPR006015">
    <property type="entry name" value="Universal_stress_UspA"/>
</dbReference>
<dbReference type="EMBL" id="CP073347">
    <property type="protein sequence ID" value="UTW12607.1"/>
    <property type="molecule type" value="Genomic_DNA"/>
</dbReference>
<sequence>MLPDIKQILYASDLGENSVPALRMAVKLALAHGASVTFLHVVEVLSPSTEALIDTHFEPEVLAQLRKAGIDDLRSKMTQRVETFWAEELPTGKAEALGKPLVLIEKGNVEEKILATARQMDVDMIVMGTRTHTALAKMFMGSSAQRVMQHSDRPVLIVPLPAE</sequence>
<comment type="similarity">
    <text evidence="1">Belongs to the universal stress protein A family.</text>
</comment>
<dbReference type="PANTHER" id="PTHR46268">
    <property type="entry name" value="STRESS RESPONSE PROTEIN NHAX"/>
    <property type="match status" value="1"/>
</dbReference>
<dbReference type="InterPro" id="IPR006016">
    <property type="entry name" value="UspA"/>
</dbReference>
<gene>
    <name evidence="3" type="ORF">KDW95_02675</name>
</gene>
<evidence type="ECO:0000256" key="1">
    <source>
        <dbReference type="ARBA" id="ARBA00008791"/>
    </source>
</evidence>
<accession>A0ABY5HLC4</accession>